<evidence type="ECO:0000259" key="6">
    <source>
        <dbReference type="PROSITE" id="PS50045"/>
    </source>
</evidence>
<evidence type="ECO:0000313" key="9">
    <source>
        <dbReference type="Proteomes" id="UP000051096"/>
    </source>
</evidence>
<keyword evidence="5" id="KW-0597">Phosphoprotein</keyword>
<dbReference type="Gene3D" id="3.40.50.2300">
    <property type="match status" value="1"/>
</dbReference>
<feature type="modified residue" description="4-aspartylphosphate" evidence="5">
    <location>
        <position position="53"/>
    </location>
</feature>
<feature type="domain" description="Sigma-54 factor interaction" evidence="6">
    <location>
        <begin position="143"/>
        <end position="373"/>
    </location>
</feature>
<dbReference type="InterPro" id="IPR058031">
    <property type="entry name" value="AAA_lid_NorR"/>
</dbReference>
<name>A0A0S8GKS1_UNCW3</name>
<feature type="domain" description="Response regulatory" evidence="7">
    <location>
        <begin position="4"/>
        <end position="118"/>
    </location>
</feature>
<proteinExistence type="predicted"/>
<dbReference type="SUPFAM" id="SSF52172">
    <property type="entry name" value="CheY-like"/>
    <property type="match status" value="1"/>
</dbReference>
<dbReference type="PROSITE" id="PS50110">
    <property type="entry name" value="RESPONSE_REGULATORY"/>
    <property type="match status" value="1"/>
</dbReference>
<evidence type="ECO:0000256" key="2">
    <source>
        <dbReference type="ARBA" id="ARBA00022840"/>
    </source>
</evidence>
<dbReference type="PRINTS" id="PR01590">
    <property type="entry name" value="HTHFIS"/>
</dbReference>
<dbReference type="InterPro" id="IPR009057">
    <property type="entry name" value="Homeodomain-like_sf"/>
</dbReference>
<dbReference type="Gene3D" id="1.10.8.60">
    <property type="match status" value="1"/>
</dbReference>
<organism evidence="8 9">
    <name type="scientific">candidate division WOR_3 bacterium SM23_60</name>
    <dbReference type="NCBI Taxonomy" id="1703780"/>
    <lineage>
        <taxon>Bacteria</taxon>
        <taxon>Bacteria division WOR-3</taxon>
    </lineage>
</organism>
<dbReference type="Pfam" id="PF25601">
    <property type="entry name" value="AAA_lid_14"/>
    <property type="match status" value="1"/>
</dbReference>
<dbReference type="Gene3D" id="1.10.10.60">
    <property type="entry name" value="Homeodomain-like"/>
    <property type="match status" value="1"/>
</dbReference>
<dbReference type="InterPro" id="IPR003593">
    <property type="entry name" value="AAA+_ATPase"/>
</dbReference>
<gene>
    <name evidence="8" type="ORF">AMJ87_02290</name>
</gene>
<evidence type="ECO:0000313" key="8">
    <source>
        <dbReference type="EMBL" id="KPK73281.1"/>
    </source>
</evidence>
<keyword evidence="2" id="KW-0067">ATP-binding</keyword>
<dbReference type="GO" id="GO:0000160">
    <property type="term" value="P:phosphorelay signal transduction system"/>
    <property type="evidence" value="ECO:0007669"/>
    <property type="project" value="InterPro"/>
</dbReference>
<protein>
    <submittedName>
        <fullName evidence="8">Fis family transcriptional regulator</fullName>
    </submittedName>
</protein>
<dbReference type="SUPFAM" id="SSF46689">
    <property type="entry name" value="Homeodomain-like"/>
    <property type="match status" value="1"/>
</dbReference>
<dbReference type="FunFam" id="3.40.50.300:FF:000006">
    <property type="entry name" value="DNA-binding transcriptional regulator NtrC"/>
    <property type="match status" value="1"/>
</dbReference>
<dbReference type="PROSITE" id="PS00675">
    <property type="entry name" value="SIGMA54_INTERACT_1"/>
    <property type="match status" value="1"/>
</dbReference>
<keyword evidence="4" id="KW-0804">Transcription</keyword>
<dbReference type="CDD" id="cd00009">
    <property type="entry name" value="AAA"/>
    <property type="match status" value="1"/>
</dbReference>
<dbReference type="AlphaFoldDB" id="A0A0S8GKS1"/>
<dbReference type="PROSITE" id="PS50045">
    <property type="entry name" value="SIGMA54_INTERACT_4"/>
    <property type="match status" value="1"/>
</dbReference>
<dbReference type="InterPro" id="IPR025662">
    <property type="entry name" value="Sigma_54_int_dom_ATP-bd_1"/>
</dbReference>
<dbReference type="GO" id="GO:0006355">
    <property type="term" value="P:regulation of DNA-templated transcription"/>
    <property type="evidence" value="ECO:0007669"/>
    <property type="project" value="InterPro"/>
</dbReference>
<dbReference type="SMART" id="SM00382">
    <property type="entry name" value="AAA"/>
    <property type="match status" value="1"/>
</dbReference>
<dbReference type="PATRIC" id="fig|1703780.3.peg.795"/>
<dbReference type="InterPro" id="IPR025944">
    <property type="entry name" value="Sigma_54_int_dom_CS"/>
</dbReference>
<evidence type="ECO:0000256" key="1">
    <source>
        <dbReference type="ARBA" id="ARBA00022741"/>
    </source>
</evidence>
<dbReference type="GO" id="GO:0043565">
    <property type="term" value="F:sequence-specific DNA binding"/>
    <property type="evidence" value="ECO:0007669"/>
    <property type="project" value="InterPro"/>
</dbReference>
<dbReference type="GO" id="GO:0005524">
    <property type="term" value="F:ATP binding"/>
    <property type="evidence" value="ECO:0007669"/>
    <property type="project" value="UniProtKB-KW"/>
</dbReference>
<reference evidence="8 9" key="1">
    <citation type="journal article" date="2015" name="Microbiome">
        <title>Genomic resolution of linkages in carbon, nitrogen, and sulfur cycling among widespread estuary sediment bacteria.</title>
        <authorList>
            <person name="Baker B.J."/>
            <person name="Lazar C.S."/>
            <person name="Teske A.P."/>
            <person name="Dick G.J."/>
        </authorList>
    </citation>
    <scope>NUCLEOTIDE SEQUENCE [LARGE SCALE GENOMIC DNA]</scope>
    <source>
        <strain evidence="8">SM23_60</strain>
    </source>
</reference>
<dbReference type="Pfam" id="PF00072">
    <property type="entry name" value="Response_reg"/>
    <property type="match status" value="1"/>
</dbReference>
<dbReference type="InterPro" id="IPR027417">
    <property type="entry name" value="P-loop_NTPase"/>
</dbReference>
<dbReference type="SMART" id="SM00448">
    <property type="entry name" value="REC"/>
    <property type="match status" value="1"/>
</dbReference>
<dbReference type="EMBL" id="LJUO01000012">
    <property type="protein sequence ID" value="KPK73281.1"/>
    <property type="molecule type" value="Genomic_DNA"/>
</dbReference>
<evidence type="ECO:0000256" key="3">
    <source>
        <dbReference type="ARBA" id="ARBA00023015"/>
    </source>
</evidence>
<evidence type="ECO:0000256" key="4">
    <source>
        <dbReference type="ARBA" id="ARBA00023163"/>
    </source>
</evidence>
<dbReference type="SUPFAM" id="SSF52540">
    <property type="entry name" value="P-loop containing nucleoside triphosphate hydrolases"/>
    <property type="match status" value="1"/>
</dbReference>
<dbReference type="InterPro" id="IPR002078">
    <property type="entry name" value="Sigma_54_int"/>
</dbReference>
<dbReference type="PANTHER" id="PTHR32071:SF119">
    <property type="entry name" value="SIGMA L-DEPENDENT TRANSCRIPTIONAL REGULATOR YPLP-RELATED"/>
    <property type="match status" value="1"/>
</dbReference>
<accession>A0A0S8GKS1</accession>
<comment type="caution">
    <text evidence="8">The sequence shown here is derived from an EMBL/GenBank/DDBJ whole genome shotgun (WGS) entry which is preliminary data.</text>
</comment>
<dbReference type="PANTHER" id="PTHR32071">
    <property type="entry name" value="TRANSCRIPTIONAL REGULATORY PROTEIN"/>
    <property type="match status" value="1"/>
</dbReference>
<evidence type="ECO:0000256" key="5">
    <source>
        <dbReference type="PROSITE-ProRule" id="PRU00169"/>
    </source>
</evidence>
<dbReference type="InterPro" id="IPR011006">
    <property type="entry name" value="CheY-like_superfamily"/>
</dbReference>
<keyword evidence="3" id="KW-0805">Transcription regulation</keyword>
<dbReference type="Proteomes" id="UP000051096">
    <property type="component" value="Unassembled WGS sequence"/>
</dbReference>
<dbReference type="InterPro" id="IPR001789">
    <property type="entry name" value="Sig_transdc_resp-reg_receiver"/>
</dbReference>
<dbReference type="Gene3D" id="3.40.50.300">
    <property type="entry name" value="P-loop containing nucleotide triphosphate hydrolases"/>
    <property type="match status" value="1"/>
</dbReference>
<sequence>MAESILIIDDEVLTLKNLKKALEKEDYEVLLADTGESGIDVYKKHHPNLALVDLMLPGINGIEVLKKIKEMDPNTVVIMITAYEIIEKAVEAMKLGAYDYLLKPFKISDLKATVARGLELQSLRIRVSETVETEKGKYYFDKMIARNKKMIEVVETARKIASLGKTSVLITGESGVGKGLLARAIHYNSPRADQQFIEINCAAIPENLLESELYGYEPGAFTDARRRKIGLFEKADRGTIFLDEIADMPVPLQAKVLKVLEEQSFTRLGGTNVIKIDVRFITASNKDLKKEIQEGNFREDLFYRLNVVPIKIPPLKARTEDIIPLALSFIHELNQELHKSFEGVSEDVAKVLLAYEWPGNVRELRNVIERIMALHHSEEILLEHVPLEIRAPAVRRETAVLQETAETQQFVTLDELEMQYIKQVIDFTGGNKSKAAKILGIHITSLFRKLKSMK</sequence>
<keyword evidence="1" id="KW-0547">Nucleotide-binding</keyword>
<dbReference type="PROSITE" id="PS00688">
    <property type="entry name" value="SIGMA54_INTERACT_3"/>
    <property type="match status" value="1"/>
</dbReference>
<dbReference type="Pfam" id="PF00158">
    <property type="entry name" value="Sigma54_activat"/>
    <property type="match status" value="1"/>
</dbReference>
<evidence type="ECO:0000259" key="7">
    <source>
        <dbReference type="PROSITE" id="PS50110"/>
    </source>
</evidence>
<dbReference type="InterPro" id="IPR002197">
    <property type="entry name" value="HTH_Fis"/>
</dbReference>
<dbReference type="Pfam" id="PF02954">
    <property type="entry name" value="HTH_8"/>
    <property type="match status" value="1"/>
</dbReference>